<reference evidence="3 4" key="1">
    <citation type="submission" date="2017-06" db="EMBL/GenBank/DDBJ databases">
        <authorList>
            <person name="Kim H.J."/>
            <person name="Triplett B.A."/>
        </authorList>
    </citation>
    <scope>NUCLEOTIDE SEQUENCE [LARGE SCALE GENOMIC DNA]</scope>
    <source>
        <strain evidence="3 4">B29T1</strain>
    </source>
</reference>
<dbReference type="AlphaFoldDB" id="A0A212QRI9"/>
<evidence type="ECO:0000256" key="1">
    <source>
        <dbReference type="SAM" id="MobiDB-lite"/>
    </source>
</evidence>
<dbReference type="RefSeq" id="WP_133063841.1">
    <property type="nucleotide sequence ID" value="NZ_FYEH01000003.1"/>
</dbReference>
<evidence type="ECO:0000313" key="3">
    <source>
        <dbReference type="EMBL" id="SNB62195.1"/>
    </source>
</evidence>
<keyword evidence="2" id="KW-0732">Signal</keyword>
<name>A0A212QRI9_9PROT</name>
<sequence length="176" mass="17968">MPLGKPGRLIPSLACLLALSACAEPFVYQSPDSAAPTLSGTASLAPSAPPPANAGAAEGGIAAASAATAERCPPLDFKLSIASGGTIAGDVSGAQGHYYASGELYENGNILVQLWKPTYWPNGPDQAPGEKPFAVWRGTVADQQVRLYEQPPATCRRSLAVPAGEIDAAAITRAPQ</sequence>
<dbReference type="Proteomes" id="UP000197065">
    <property type="component" value="Unassembled WGS sequence"/>
</dbReference>
<feature type="signal peptide" evidence="2">
    <location>
        <begin position="1"/>
        <end position="23"/>
    </location>
</feature>
<feature type="chain" id="PRO_5012645856" evidence="2">
    <location>
        <begin position="24"/>
        <end position="176"/>
    </location>
</feature>
<gene>
    <name evidence="3" type="ORF">SAMN07250955_10361</name>
</gene>
<evidence type="ECO:0000313" key="4">
    <source>
        <dbReference type="Proteomes" id="UP000197065"/>
    </source>
</evidence>
<accession>A0A212QRI9</accession>
<dbReference type="EMBL" id="FYEH01000003">
    <property type="protein sequence ID" value="SNB62195.1"/>
    <property type="molecule type" value="Genomic_DNA"/>
</dbReference>
<organism evidence="3 4">
    <name type="scientific">Arboricoccus pini</name>
    <dbReference type="NCBI Taxonomy" id="1963835"/>
    <lineage>
        <taxon>Bacteria</taxon>
        <taxon>Pseudomonadati</taxon>
        <taxon>Pseudomonadota</taxon>
        <taxon>Alphaproteobacteria</taxon>
        <taxon>Geminicoccales</taxon>
        <taxon>Geminicoccaceae</taxon>
        <taxon>Arboricoccus</taxon>
    </lineage>
</organism>
<protein>
    <submittedName>
        <fullName evidence="3">Uncharacterized protein</fullName>
    </submittedName>
</protein>
<feature type="region of interest" description="Disordered" evidence="1">
    <location>
        <begin position="38"/>
        <end position="57"/>
    </location>
</feature>
<evidence type="ECO:0000256" key="2">
    <source>
        <dbReference type="SAM" id="SignalP"/>
    </source>
</evidence>
<proteinExistence type="predicted"/>
<dbReference type="PROSITE" id="PS51257">
    <property type="entry name" value="PROKAR_LIPOPROTEIN"/>
    <property type="match status" value="1"/>
</dbReference>
<keyword evidence="4" id="KW-1185">Reference proteome</keyword>
<dbReference type="OrthoDB" id="4507925at2"/>